<keyword evidence="3" id="KW-1185">Reference proteome</keyword>
<name>A0A3N1HDB1_9PSEU</name>
<keyword evidence="1" id="KW-0812">Transmembrane</keyword>
<dbReference type="AlphaFoldDB" id="A0A3N1HDB1"/>
<dbReference type="RefSeq" id="WP_123745792.1">
    <property type="nucleotide sequence ID" value="NZ_RJKM01000001.1"/>
</dbReference>
<feature type="transmembrane region" description="Helical" evidence="1">
    <location>
        <begin position="42"/>
        <end position="61"/>
    </location>
</feature>
<evidence type="ECO:0000256" key="1">
    <source>
        <dbReference type="SAM" id="Phobius"/>
    </source>
</evidence>
<proteinExistence type="predicted"/>
<organism evidence="2 3">
    <name type="scientific">Saccharothrix texasensis</name>
    <dbReference type="NCBI Taxonomy" id="103734"/>
    <lineage>
        <taxon>Bacteria</taxon>
        <taxon>Bacillati</taxon>
        <taxon>Actinomycetota</taxon>
        <taxon>Actinomycetes</taxon>
        <taxon>Pseudonocardiales</taxon>
        <taxon>Pseudonocardiaceae</taxon>
        <taxon>Saccharothrix</taxon>
    </lineage>
</organism>
<evidence type="ECO:0000313" key="3">
    <source>
        <dbReference type="Proteomes" id="UP000268727"/>
    </source>
</evidence>
<protein>
    <submittedName>
        <fullName evidence="2">Uncharacterized protein</fullName>
    </submittedName>
</protein>
<evidence type="ECO:0000313" key="2">
    <source>
        <dbReference type="EMBL" id="ROP40504.1"/>
    </source>
</evidence>
<dbReference type="Proteomes" id="UP000268727">
    <property type="component" value="Unassembled WGS sequence"/>
</dbReference>
<keyword evidence="1" id="KW-0472">Membrane</keyword>
<gene>
    <name evidence="2" type="ORF">EDD40_5916</name>
</gene>
<accession>A0A3N1HDB1</accession>
<comment type="caution">
    <text evidence="2">The sequence shown here is derived from an EMBL/GenBank/DDBJ whole genome shotgun (WGS) entry which is preliminary data.</text>
</comment>
<sequence length="174" mass="19091">MREIEIPFGNRAERRAGLAVQLGFTLFGVLLMFLSYADGHLAAMFVGPLVALGGLIGGGVWRGKARLRRLVVEPQGLRWEEKGRTWAVPWYELAGVSLSYDAKPKPGLWLNLAPNDPGAFAATYRSVPTSPHGHWIQLADDTGNELLDLALKRHAPQIYRGYVTHFTAGRGASL</sequence>
<feature type="transmembrane region" description="Helical" evidence="1">
    <location>
        <begin position="16"/>
        <end position="36"/>
    </location>
</feature>
<dbReference type="OrthoDB" id="3682944at2"/>
<dbReference type="EMBL" id="RJKM01000001">
    <property type="protein sequence ID" value="ROP40504.1"/>
    <property type="molecule type" value="Genomic_DNA"/>
</dbReference>
<keyword evidence="1" id="KW-1133">Transmembrane helix</keyword>
<reference evidence="2 3" key="1">
    <citation type="submission" date="2018-11" db="EMBL/GenBank/DDBJ databases">
        <title>Sequencing the genomes of 1000 actinobacteria strains.</title>
        <authorList>
            <person name="Klenk H.-P."/>
        </authorList>
    </citation>
    <scope>NUCLEOTIDE SEQUENCE [LARGE SCALE GENOMIC DNA]</scope>
    <source>
        <strain evidence="2 3">DSM 44231</strain>
    </source>
</reference>